<dbReference type="AlphaFoldDB" id="A0A653C9A4"/>
<reference evidence="2 3" key="1">
    <citation type="submission" date="2019-01" db="EMBL/GenBank/DDBJ databases">
        <authorList>
            <person name="Sayadi A."/>
        </authorList>
    </citation>
    <scope>NUCLEOTIDE SEQUENCE [LARGE SCALE GENOMIC DNA]</scope>
</reference>
<dbReference type="PANTHER" id="PTHR33964">
    <property type="entry name" value="RE45066P-RELATED"/>
    <property type="match status" value="1"/>
</dbReference>
<keyword evidence="1" id="KW-0732">Signal</keyword>
<evidence type="ECO:0000313" key="3">
    <source>
        <dbReference type="Proteomes" id="UP000410492"/>
    </source>
</evidence>
<gene>
    <name evidence="2" type="ORF">CALMAC_LOCUS7263</name>
</gene>
<accession>A0A653C9A4</accession>
<feature type="chain" id="PRO_5025033696" description="DUF19 domain-containing protein" evidence="1">
    <location>
        <begin position="20"/>
        <end position="247"/>
    </location>
</feature>
<organism evidence="2 3">
    <name type="scientific">Callosobruchus maculatus</name>
    <name type="common">Southern cowpea weevil</name>
    <name type="synonym">Pulse bruchid</name>
    <dbReference type="NCBI Taxonomy" id="64391"/>
    <lineage>
        <taxon>Eukaryota</taxon>
        <taxon>Metazoa</taxon>
        <taxon>Ecdysozoa</taxon>
        <taxon>Arthropoda</taxon>
        <taxon>Hexapoda</taxon>
        <taxon>Insecta</taxon>
        <taxon>Pterygota</taxon>
        <taxon>Neoptera</taxon>
        <taxon>Endopterygota</taxon>
        <taxon>Coleoptera</taxon>
        <taxon>Polyphaga</taxon>
        <taxon>Cucujiformia</taxon>
        <taxon>Chrysomeloidea</taxon>
        <taxon>Chrysomelidae</taxon>
        <taxon>Bruchinae</taxon>
        <taxon>Bruchini</taxon>
        <taxon>Callosobruchus</taxon>
    </lineage>
</organism>
<evidence type="ECO:0000256" key="1">
    <source>
        <dbReference type="SAM" id="SignalP"/>
    </source>
</evidence>
<sequence>MWQFYGIYILINFILKTDSSCITCNSANGRGDEFTTTPPPPCDDDNLIGFLAKIQVLNPEDIVQLPMNDIDVLCRDLDDVLKNSGRYLKNCTASNTDLYTNLLKGIRVLNLECCCAESKFYAKLSKYYPCLHDLRHDFEGCDGPPDWNEEPDNTKVCKDFKNIVDCYYFKSAKVCGLIAAKTVKELAIKVIASTLCNTICHGLNSNPYVSDPMPEKYVVIGKAPNIEIDTKWIFILIAVLFLLGNYQ</sequence>
<dbReference type="EMBL" id="CAACVG010007258">
    <property type="protein sequence ID" value="VEN44498.1"/>
    <property type="molecule type" value="Genomic_DNA"/>
</dbReference>
<evidence type="ECO:0000313" key="2">
    <source>
        <dbReference type="EMBL" id="VEN44498.1"/>
    </source>
</evidence>
<dbReference type="OrthoDB" id="6606974at2759"/>
<dbReference type="PANTHER" id="PTHR33964:SF1">
    <property type="entry name" value="RE45066P"/>
    <property type="match status" value="1"/>
</dbReference>
<keyword evidence="3" id="KW-1185">Reference proteome</keyword>
<dbReference type="Proteomes" id="UP000410492">
    <property type="component" value="Unassembled WGS sequence"/>
</dbReference>
<feature type="signal peptide" evidence="1">
    <location>
        <begin position="1"/>
        <end position="19"/>
    </location>
</feature>
<evidence type="ECO:0008006" key="4">
    <source>
        <dbReference type="Google" id="ProtNLM"/>
    </source>
</evidence>
<protein>
    <recommendedName>
        <fullName evidence="4">DUF19 domain-containing protein</fullName>
    </recommendedName>
</protein>
<proteinExistence type="predicted"/>
<name>A0A653C9A4_CALMS</name>